<evidence type="ECO:0000256" key="10">
    <source>
        <dbReference type="ARBA" id="ARBA00047340"/>
    </source>
</evidence>
<name>A0ABV1E6U8_9FIRM</name>
<dbReference type="InterPro" id="IPR036087">
    <property type="entry name" value="Nict_dMeBzImd_PRibTrfase_sf"/>
</dbReference>
<proteinExistence type="inferred from homology"/>
<evidence type="ECO:0000256" key="11">
    <source>
        <dbReference type="HAMAP-Rule" id="MF_00230"/>
    </source>
</evidence>
<dbReference type="SUPFAM" id="SSF52733">
    <property type="entry name" value="Nicotinate mononucleotide:5,6-dimethylbenzimidazole phosphoribosyltransferase (CobT)"/>
    <property type="match status" value="1"/>
</dbReference>
<keyword evidence="7 11" id="KW-0328">Glycosyltransferase</keyword>
<comment type="caution">
    <text evidence="12">The sequence shown here is derived from an EMBL/GenBank/DDBJ whole genome shotgun (WGS) entry which is preliminary data.</text>
</comment>
<evidence type="ECO:0000256" key="3">
    <source>
        <dbReference type="ARBA" id="ARBA00007110"/>
    </source>
</evidence>
<dbReference type="Pfam" id="PF02277">
    <property type="entry name" value="DBI_PRT"/>
    <property type="match status" value="1"/>
</dbReference>
<comment type="function">
    <text evidence="1 11">Catalyzes the synthesis of alpha-ribazole-5'-phosphate from nicotinate mononucleotide (NAMN) and 5,6-dimethylbenzimidazole (DMB).</text>
</comment>
<gene>
    <name evidence="11 12" type="primary">cobT</name>
    <name evidence="12" type="ORF">WMO64_06075</name>
</gene>
<dbReference type="PANTHER" id="PTHR43463:SF1">
    <property type="entry name" value="NICOTINATE-NUCLEOTIDE--DIMETHYLBENZIMIDAZOLE PHOSPHORIBOSYLTRANSFERASE"/>
    <property type="match status" value="1"/>
</dbReference>
<dbReference type="HAMAP" id="MF_00230">
    <property type="entry name" value="CobT"/>
    <property type="match status" value="1"/>
</dbReference>
<keyword evidence="8 11" id="KW-0808">Transferase</keyword>
<dbReference type="Gene3D" id="1.10.1610.10">
    <property type="match status" value="1"/>
</dbReference>
<dbReference type="GO" id="GO:0008939">
    <property type="term" value="F:nicotinate-nucleotide-dimethylbenzimidazole phosphoribosyltransferase activity"/>
    <property type="evidence" value="ECO:0007669"/>
    <property type="project" value="UniProtKB-EC"/>
</dbReference>
<dbReference type="InterPro" id="IPR017846">
    <property type="entry name" value="Nict_dMeBzImd_PRibTrfase_bact"/>
</dbReference>
<comment type="pathway">
    <text evidence="2 11">Nucleoside biosynthesis; alpha-ribazole biosynthesis; alpha-ribazole from 5,6-dimethylbenzimidazole: step 1/2.</text>
</comment>
<evidence type="ECO:0000256" key="1">
    <source>
        <dbReference type="ARBA" id="ARBA00002197"/>
    </source>
</evidence>
<dbReference type="PANTHER" id="PTHR43463">
    <property type="entry name" value="NICOTINATE-NUCLEOTIDE--DIMETHYLBENZIMIDAZOLE PHOSPHORIBOSYLTRANSFERASE"/>
    <property type="match status" value="1"/>
</dbReference>
<feature type="active site" description="Proton acceptor" evidence="11">
    <location>
        <position position="317"/>
    </location>
</feature>
<dbReference type="RefSeq" id="WP_349231369.1">
    <property type="nucleotide sequence ID" value="NZ_JBBMFK010000007.1"/>
</dbReference>
<evidence type="ECO:0000256" key="4">
    <source>
        <dbReference type="ARBA" id="ARBA00011991"/>
    </source>
</evidence>
<organism evidence="12 13">
    <name type="scientific">Pseudoflavonifractor intestinihominis</name>
    <dbReference type="NCBI Taxonomy" id="3133171"/>
    <lineage>
        <taxon>Bacteria</taxon>
        <taxon>Bacillati</taxon>
        <taxon>Bacillota</taxon>
        <taxon>Clostridia</taxon>
        <taxon>Eubacteriales</taxon>
        <taxon>Oscillospiraceae</taxon>
        <taxon>Pseudoflavonifractor</taxon>
    </lineage>
</organism>
<keyword evidence="13" id="KW-1185">Reference proteome</keyword>
<dbReference type="CDD" id="cd02439">
    <property type="entry name" value="DMB-PRT_CobT"/>
    <property type="match status" value="1"/>
</dbReference>
<evidence type="ECO:0000256" key="8">
    <source>
        <dbReference type="ARBA" id="ARBA00022679"/>
    </source>
</evidence>
<dbReference type="EMBL" id="JBBMFK010000007">
    <property type="protein sequence ID" value="MEQ2443031.1"/>
    <property type="molecule type" value="Genomic_DNA"/>
</dbReference>
<dbReference type="NCBIfam" id="TIGR03160">
    <property type="entry name" value="cobT_DBIPRT"/>
    <property type="match status" value="1"/>
</dbReference>
<protein>
    <recommendedName>
        <fullName evidence="5 11">Nicotinate-nucleotide--dimethylbenzimidazole phosphoribosyltransferase</fullName>
        <shortName evidence="11">NN:DBI PRT</shortName>
        <ecNumber evidence="4 11">2.4.2.21</ecNumber>
    </recommendedName>
    <alternativeName>
        <fullName evidence="9 11">N(1)-alpha-phosphoribosyltransferase</fullName>
    </alternativeName>
</protein>
<dbReference type="InterPro" id="IPR003200">
    <property type="entry name" value="Nict_dMeBzImd_PRibTrfase"/>
</dbReference>
<sequence length="353" mass="36580">MSILEETLAAIVPADQAAMDAAWQRWDSIAKPLRSLGLLEEAVVRIAGMTGTPAVKLGKRAVIAMCADNGVVAQGVTQTGQEVTAIVTENMSSGDTSVCHMAAAAGAEVIPVDIGVARPVVGERIRQYNIRRGTADMTQGPAMTREEAVKAVETGIKLVRELKDKGYGLIGTGEMGIGNTTTSSALVSVFLNCPPEQVTGRGAGLSSEGLGRKIRAIETAIQLNHPTPTDPIDVLSKVGGLDLAGLCGVFLGGAACHIPVLVDGFISSAAALTAARLCPTAVDYMLGSHASNEPAGRMVLEELGLKPFLYANMCLGEGTGAAAVMPLLDMALAVYDGMTTFADEQIEAYQPLT</sequence>
<evidence type="ECO:0000256" key="9">
    <source>
        <dbReference type="ARBA" id="ARBA00030686"/>
    </source>
</evidence>
<comment type="similarity">
    <text evidence="3 11">Belongs to the CobT family.</text>
</comment>
<evidence type="ECO:0000313" key="12">
    <source>
        <dbReference type="EMBL" id="MEQ2443031.1"/>
    </source>
</evidence>
<comment type="catalytic activity">
    <reaction evidence="10 11">
        <text>5,6-dimethylbenzimidazole + nicotinate beta-D-ribonucleotide = alpha-ribazole 5'-phosphate + nicotinate + H(+)</text>
        <dbReference type="Rhea" id="RHEA:11196"/>
        <dbReference type="ChEBI" id="CHEBI:15378"/>
        <dbReference type="ChEBI" id="CHEBI:15890"/>
        <dbReference type="ChEBI" id="CHEBI:32544"/>
        <dbReference type="ChEBI" id="CHEBI:57502"/>
        <dbReference type="ChEBI" id="CHEBI:57918"/>
        <dbReference type="EC" id="2.4.2.21"/>
    </reaction>
</comment>
<dbReference type="Gene3D" id="3.40.50.10210">
    <property type="match status" value="1"/>
</dbReference>
<accession>A0ABV1E6U8</accession>
<evidence type="ECO:0000256" key="6">
    <source>
        <dbReference type="ARBA" id="ARBA00022573"/>
    </source>
</evidence>
<dbReference type="Proteomes" id="UP001464378">
    <property type="component" value="Unassembled WGS sequence"/>
</dbReference>
<evidence type="ECO:0000256" key="5">
    <source>
        <dbReference type="ARBA" id="ARBA00015486"/>
    </source>
</evidence>
<evidence type="ECO:0000256" key="2">
    <source>
        <dbReference type="ARBA" id="ARBA00005049"/>
    </source>
</evidence>
<evidence type="ECO:0000313" key="13">
    <source>
        <dbReference type="Proteomes" id="UP001464378"/>
    </source>
</evidence>
<dbReference type="InterPro" id="IPR023195">
    <property type="entry name" value="Nict_dMeBzImd_PRibTrfase_N"/>
</dbReference>
<evidence type="ECO:0000256" key="7">
    <source>
        <dbReference type="ARBA" id="ARBA00022676"/>
    </source>
</evidence>
<dbReference type="NCBIfam" id="NF000996">
    <property type="entry name" value="PRK00105.1"/>
    <property type="match status" value="1"/>
</dbReference>
<keyword evidence="6 11" id="KW-0169">Cobalamin biosynthesis</keyword>
<dbReference type="EC" id="2.4.2.21" evidence="4 11"/>
<reference evidence="12 13" key="1">
    <citation type="submission" date="2024-03" db="EMBL/GenBank/DDBJ databases">
        <title>Human intestinal bacterial collection.</title>
        <authorList>
            <person name="Pauvert C."/>
            <person name="Hitch T.C.A."/>
            <person name="Clavel T."/>
        </authorList>
    </citation>
    <scope>NUCLEOTIDE SEQUENCE [LARGE SCALE GENOMIC DNA]</scope>
    <source>
        <strain evidence="12 13">CLA-AP-H29</strain>
    </source>
</reference>